<dbReference type="Proteomes" id="UP000320948">
    <property type="component" value="Unassembled WGS sequence"/>
</dbReference>
<sequence length="118" mass="13326">MATESFFLQISVHNGRKSHQAVRAEDAFRRIHANAVWTRYKLTVENDRIVEVAVTKAPLVVQLKKDVFTLAEHRGAAVKVHVATVVIGEDWRKFKSKNPAVMELIDLMDKALLFAEAS</sequence>
<evidence type="ECO:0000313" key="1">
    <source>
        <dbReference type="EMBL" id="TKW61851.1"/>
    </source>
</evidence>
<organism evidence="1 2">
    <name type="scientific">Blastochloris viridis</name>
    <name type="common">Rhodopseudomonas viridis</name>
    <dbReference type="NCBI Taxonomy" id="1079"/>
    <lineage>
        <taxon>Bacteria</taxon>
        <taxon>Pseudomonadati</taxon>
        <taxon>Pseudomonadota</taxon>
        <taxon>Alphaproteobacteria</taxon>
        <taxon>Hyphomicrobiales</taxon>
        <taxon>Blastochloridaceae</taxon>
        <taxon>Blastochloris</taxon>
    </lineage>
</organism>
<dbReference type="EMBL" id="VAFM01000001">
    <property type="protein sequence ID" value="TKW61851.1"/>
    <property type="molecule type" value="Genomic_DNA"/>
</dbReference>
<name>A0A6N4RA37_BLAVI</name>
<dbReference type="AlphaFoldDB" id="A0A6N4RA37"/>
<accession>A0A6N4RA37</accession>
<evidence type="ECO:0000313" key="2">
    <source>
        <dbReference type="Proteomes" id="UP000320948"/>
    </source>
</evidence>
<proteinExistence type="predicted"/>
<protein>
    <submittedName>
        <fullName evidence="1">Uncharacterized protein</fullName>
    </submittedName>
</protein>
<gene>
    <name evidence="1" type="ORF">DI628_04320</name>
</gene>
<reference evidence="1 2" key="1">
    <citation type="journal article" date="2017" name="Nat. Commun.">
        <title>In situ click chemistry generation of cyclooxygenase-2 inhibitors.</title>
        <authorList>
            <person name="Bhardwaj A."/>
            <person name="Kaur J."/>
            <person name="Wuest M."/>
            <person name="Wuest F."/>
        </authorList>
    </citation>
    <scope>NUCLEOTIDE SEQUENCE [LARGE SCALE GENOMIC DNA]</scope>
    <source>
        <strain evidence="1">S2_018_000_R2_106</strain>
    </source>
</reference>
<comment type="caution">
    <text evidence="1">The sequence shown here is derived from an EMBL/GenBank/DDBJ whole genome shotgun (WGS) entry which is preliminary data.</text>
</comment>